<reference evidence="2 3" key="1">
    <citation type="journal article" date="2018" name="Aquat. Microb. Ecol.">
        <title>Gammaproteobacterial methanotrophs dominate.</title>
        <authorList>
            <person name="Rissanen A.J."/>
            <person name="Saarenheimo J."/>
            <person name="Tiirola M."/>
            <person name="Peura S."/>
            <person name="Aalto S.L."/>
            <person name="Karvinen A."/>
            <person name="Nykanen H."/>
        </authorList>
    </citation>
    <scope>NUCLEOTIDE SEQUENCE [LARGE SCALE GENOMIC DNA]</scope>
    <source>
        <strain evidence="2">AMbin10</strain>
    </source>
</reference>
<protein>
    <recommendedName>
        <fullName evidence="1">TIR domain-containing protein</fullName>
    </recommendedName>
</protein>
<accession>A0A2W4SG47</accession>
<dbReference type="PROSITE" id="PS50104">
    <property type="entry name" value="TIR"/>
    <property type="match status" value="1"/>
</dbReference>
<organism evidence="2 3">
    <name type="scientific">Candidatus Methylumidiphilus alinenensis</name>
    <dbReference type="NCBI Taxonomy" id="2202197"/>
    <lineage>
        <taxon>Bacteria</taxon>
        <taxon>Pseudomonadati</taxon>
        <taxon>Pseudomonadota</taxon>
        <taxon>Gammaproteobacteria</taxon>
        <taxon>Methylococcales</taxon>
        <taxon>Candidatus Methylumidiphilus</taxon>
    </lineage>
</organism>
<evidence type="ECO:0000259" key="1">
    <source>
        <dbReference type="PROSITE" id="PS50104"/>
    </source>
</evidence>
<dbReference type="SUPFAM" id="SSF52540">
    <property type="entry name" value="P-loop containing nucleoside triphosphate hydrolases"/>
    <property type="match status" value="1"/>
</dbReference>
<proteinExistence type="predicted"/>
<comment type="caution">
    <text evidence="2">The sequence shown here is derived from an EMBL/GenBank/DDBJ whole genome shotgun (WGS) entry which is preliminary data.</text>
</comment>
<dbReference type="Pfam" id="PF20703">
    <property type="entry name" value="nSTAND1"/>
    <property type="match status" value="1"/>
</dbReference>
<name>A0A2W4SG47_9GAMM</name>
<feature type="domain" description="TIR" evidence="1">
    <location>
        <begin position="8"/>
        <end position="133"/>
    </location>
</feature>
<dbReference type="InterPro" id="IPR035897">
    <property type="entry name" value="Toll_tir_struct_dom_sf"/>
</dbReference>
<dbReference type="InterPro" id="IPR027417">
    <property type="entry name" value="P-loop_NTPase"/>
</dbReference>
<dbReference type="EMBL" id="QJPH01000486">
    <property type="protein sequence ID" value="PZN72484.1"/>
    <property type="molecule type" value="Genomic_DNA"/>
</dbReference>
<gene>
    <name evidence="2" type="ORF">DM484_24440</name>
</gene>
<dbReference type="Proteomes" id="UP000249396">
    <property type="component" value="Unassembled WGS sequence"/>
</dbReference>
<dbReference type="Gene3D" id="3.40.50.300">
    <property type="entry name" value="P-loop containing nucleotide triphosphate hydrolases"/>
    <property type="match status" value="1"/>
</dbReference>
<dbReference type="GO" id="GO:0007165">
    <property type="term" value="P:signal transduction"/>
    <property type="evidence" value="ECO:0007669"/>
    <property type="project" value="InterPro"/>
</dbReference>
<dbReference type="Pfam" id="PF13676">
    <property type="entry name" value="TIR_2"/>
    <property type="match status" value="1"/>
</dbReference>
<dbReference type="SUPFAM" id="SSF52200">
    <property type="entry name" value="Toll/Interleukin receptor TIR domain"/>
    <property type="match status" value="1"/>
</dbReference>
<dbReference type="AlphaFoldDB" id="A0A2W4SG47"/>
<dbReference type="Gene3D" id="3.40.50.10140">
    <property type="entry name" value="Toll/interleukin-1 receptor homology (TIR) domain"/>
    <property type="match status" value="1"/>
</dbReference>
<sequence length="443" mass="49775">MGQEDMQVNYDVFLSYHSRDIARVSALAKKLQDYHDLKVFFDRWNLTPGQTWFRTLEHALSACGAVAVCVGPGEMGPWQLREVYSALDRQARQNSFPVIPVLLPGAEPPLGFLGQNTWVDFRSGLADEMSLHILAAGIRGEPPDALFRERQLETLTSICPYKGLQVFREEDAAFFFGRDNAIATLVQTLRSHQFVALVGSSGRGKSSVVRAGLVPKLRGEILEPWEIVTMVPSDLPFHHLAAGLLPLLETNLSEIDRLNQTRELAHKLKERDIELRDVIKRILEKQAGTRRFLLVVDQWEELYTYGGEDGTTVATEFINQLLRATTSGPLTVLLTLRVDFLGYAIGYRPLSDRLQGAQVNLGPMNIDELREAVTKPVTQLPVAFECGLADRIIHDVEGRPGDLPLLEFLLKRLWDVKPARILRHQDCKYSANPYPKITGSAHF</sequence>
<dbReference type="InterPro" id="IPR049052">
    <property type="entry name" value="nSTAND1"/>
</dbReference>
<dbReference type="InterPro" id="IPR000157">
    <property type="entry name" value="TIR_dom"/>
</dbReference>
<evidence type="ECO:0000313" key="2">
    <source>
        <dbReference type="EMBL" id="PZN72484.1"/>
    </source>
</evidence>
<evidence type="ECO:0000313" key="3">
    <source>
        <dbReference type="Proteomes" id="UP000249396"/>
    </source>
</evidence>